<evidence type="ECO:0000313" key="9">
    <source>
        <dbReference type="Proteomes" id="UP000031419"/>
    </source>
</evidence>
<dbReference type="InterPro" id="IPR043141">
    <property type="entry name" value="Ribosomal_uL10-like_sf"/>
</dbReference>
<evidence type="ECO:0000256" key="3">
    <source>
        <dbReference type="ARBA" id="ARBA00022980"/>
    </source>
</evidence>
<evidence type="ECO:0000256" key="7">
    <source>
        <dbReference type="HAMAP-Rule" id="MF_00362"/>
    </source>
</evidence>
<dbReference type="NCBIfam" id="NF000955">
    <property type="entry name" value="PRK00099.1-1"/>
    <property type="match status" value="1"/>
</dbReference>
<organism evidence="8 9">
    <name type="scientific">Saccharopolyspora rectivirgula</name>
    <dbReference type="NCBI Taxonomy" id="28042"/>
    <lineage>
        <taxon>Bacteria</taxon>
        <taxon>Bacillati</taxon>
        <taxon>Actinomycetota</taxon>
        <taxon>Actinomycetes</taxon>
        <taxon>Pseudonocardiales</taxon>
        <taxon>Pseudonocardiaceae</taxon>
        <taxon>Saccharopolyspora</taxon>
    </lineage>
</organism>
<dbReference type="InterPro" id="IPR001790">
    <property type="entry name" value="Ribosomal_uL10"/>
</dbReference>
<comment type="subunit">
    <text evidence="5 7">Part of the ribosomal stalk of the 50S ribosomal subunit. The N-terminus interacts with L11 and the large rRNA to form the base of the stalk. The C-terminus forms an elongated spine to which L12 dimers bind in a sequential fashion forming a multimeric L10(L12)X complex.</text>
</comment>
<dbReference type="RefSeq" id="WP_029719126.1">
    <property type="nucleotide sequence ID" value="NZ_JAJUIW010000044.1"/>
</dbReference>
<dbReference type="Pfam" id="PF00466">
    <property type="entry name" value="Ribosomal_L10"/>
    <property type="match status" value="1"/>
</dbReference>
<sequence length="171" mass="18269">MAKPDKVEAVKEIAERFSKSTATVVTEYRGLTTAQLAELRRALGPNTTYRVAKNTLVKRAAEQSGVEGLDELFVGPTAIAFIEGEPVDAAKALRDFAKDNEALVIKGGYMEGRALSVSEVERIADLDSREVSLSKLAGAMKAKLNQAAAAFAAPASKMARLANALQEKKSE</sequence>
<dbReference type="OrthoDB" id="3186107at2"/>
<evidence type="ECO:0000256" key="5">
    <source>
        <dbReference type="ARBA" id="ARBA00026025"/>
    </source>
</evidence>
<proteinExistence type="inferred from homology"/>
<dbReference type="eggNOG" id="COG0244">
    <property type="taxonomic scope" value="Bacteria"/>
</dbReference>
<protein>
    <recommendedName>
        <fullName evidence="6 7">Large ribosomal subunit protein uL10</fullName>
    </recommendedName>
</protein>
<evidence type="ECO:0000313" key="8">
    <source>
        <dbReference type="EMBL" id="KEI45244.1"/>
    </source>
</evidence>
<keyword evidence="3 7" id="KW-0689">Ribosomal protein</keyword>
<comment type="similarity">
    <text evidence="2 7">Belongs to the universal ribosomal protein uL10 family.</text>
</comment>
<dbReference type="HAMAP" id="MF_00362">
    <property type="entry name" value="Ribosomal_uL10"/>
    <property type="match status" value="1"/>
</dbReference>
<dbReference type="GO" id="GO:0006412">
    <property type="term" value="P:translation"/>
    <property type="evidence" value="ECO:0007669"/>
    <property type="project" value="UniProtKB-UniRule"/>
</dbReference>
<dbReference type="CDD" id="cd05797">
    <property type="entry name" value="Ribosomal_L10"/>
    <property type="match status" value="1"/>
</dbReference>
<name>A0A073BBV6_9PSEU</name>
<gene>
    <name evidence="7" type="primary">rplJ</name>
    <name evidence="8" type="ORF">GU90_05530</name>
</gene>
<dbReference type="Gene3D" id="6.10.250.290">
    <property type="match status" value="1"/>
</dbReference>
<dbReference type="Proteomes" id="UP000031419">
    <property type="component" value="Unassembled WGS sequence"/>
</dbReference>
<dbReference type="PANTHER" id="PTHR11560">
    <property type="entry name" value="39S RIBOSOMAL PROTEIN L10, MITOCHONDRIAL"/>
    <property type="match status" value="1"/>
</dbReference>
<dbReference type="GO" id="GO:0070180">
    <property type="term" value="F:large ribosomal subunit rRNA binding"/>
    <property type="evidence" value="ECO:0007669"/>
    <property type="project" value="UniProtKB-UniRule"/>
</dbReference>
<dbReference type="InterPro" id="IPR002363">
    <property type="entry name" value="Ribosomal_uL10_CS_bac"/>
</dbReference>
<evidence type="ECO:0000256" key="4">
    <source>
        <dbReference type="ARBA" id="ARBA00023274"/>
    </source>
</evidence>
<comment type="caution">
    <text evidence="8">The sequence shown here is derived from an EMBL/GenBank/DDBJ whole genome shotgun (WGS) entry which is preliminary data.</text>
</comment>
<evidence type="ECO:0000256" key="2">
    <source>
        <dbReference type="ARBA" id="ARBA00008889"/>
    </source>
</evidence>
<dbReference type="STRING" id="28042.GU90_05530"/>
<accession>A0A073BBV6</accession>
<keyword evidence="4 7" id="KW-0687">Ribonucleoprotein</keyword>
<keyword evidence="7" id="KW-0699">rRNA-binding</keyword>
<keyword evidence="7" id="KW-0694">RNA-binding</keyword>
<dbReference type="EMBL" id="JNVU01000014">
    <property type="protein sequence ID" value="KEI45244.1"/>
    <property type="molecule type" value="Genomic_DNA"/>
</dbReference>
<dbReference type="Gene3D" id="3.30.70.1730">
    <property type="match status" value="1"/>
</dbReference>
<reference evidence="8 9" key="1">
    <citation type="submission" date="2014-06" db="EMBL/GenBank/DDBJ databases">
        <title>Saccharopolyspora rectivirgula DSM-43113 Genome sequencing.</title>
        <authorList>
            <person name="Barrera C."/>
            <person name="Millon L."/>
            <person name="Rognon B."/>
            <person name="Zaugg C."/>
            <person name="Monod M."/>
        </authorList>
    </citation>
    <scope>NUCLEOTIDE SEQUENCE [LARGE SCALE GENOMIC DNA]</scope>
    <source>
        <strain evidence="8 9">DSM 43113</strain>
    </source>
</reference>
<dbReference type="GO" id="GO:0003735">
    <property type="term" value="F:structural constituent of ribosome"/>
    <property type="evidence" value="ECO:0007669"/>
    <property type="project" value="InterPro"/>
</dbReference>
<keyword evidence="9" id="KW-1185">Reference proteome</keyword>
<dbReference type="InterPro" id="IPR047865">
    <property type="entry name" value="Ribosomal_uL10_bac_type"/>
</dbReference>
<dbReference type="AlphaFoldDB" id="A0A073BBV6"/>
<dbReference type="PROSITE" id="PS01109">
    <property type="entry name" value="RIBOSOMAL_L10"/>
    <property type="match status" value="1"/>
</dbReference>
<comment type="function">
    <text evidence="1 7">Forms part of the ribosomal stalk, playing a central role in the interaction of the ribosome with GTP-bound translation factors.</text>
</comment>
<dbReference type="SUPFAM" id="SSF160369">
    <property type="entry name" value="Ribosomal protein L10-like"/>
    <property type="match status" value="1"/>
</dbReference>
<evidence type="ECO:0000256" key="6">
    <source>
        <dbReference type="ARBA" id="ARBA00035202"/>
    </source>
</evidence>
<dbReference type="GO" id="GO:0015934">
    <property type="term" value="C:large ribosomal subunit"/>
    <property type="evidence" value="ECO:0007669"/>
    <property type="project" value="InterPro"/>
</dbReference>
<evidence type="ECO:0000256" key="1">
    <source>
        <dbReference type="ARBA" id="ARBA00002633"/>
    </source>
</evidence>
<dbReference type="InterPro" id="IPR022973">
    <property type="entry name" value="Ribosomal_uL10_bac"/>
</dbReference>